<evidence type="ECO:0000256" key="2">
    <source>
        <dbReference type="ARBA" id="ARBA00010147"/>
    </source>
</evidence>
<dbReference type="InterPro" id="IPR051941">
    <property type="entry name" value="BG_Antigen-Binding_Lectin"/>
</dbReference>
<keyword evidence="10" id="KW-1185">Reference proteome</keyword>
<keyword evidence="7" id="KW-1015">Disulfide bond</keyword>
<dbReference type="SUPFAM" id="SSF49785">
    <property type="entry name" value="Galactose-binding domain-like"/>
    <property type="match status" value="1"/>
</dbReference>
<name>A0AAV4DFV2_9GAST</name>
<comment type="caution">
    <text evidence="9">The sequence shown here is derived from an EMBL/GenBank/DDBJ whole genome shotgun (WGS) entry which is preliminary data.</text>
</comment>
<evidence type="ECO:0000313" key="9">
    <source>
        <dbReference type="EMBL" id="GFO43122.1"/>
    </source>
</evidence>
<gene>
    <name evidence="9" type="ORF">PoB_006962700</name>
</gene>
<evidence type="ECO:0000259" key="8">
    <source>
        <dbReference type="SMART" id="SM00607"/>
    </source>
</evidence>
<dbReference type="SMART" id="SM00607">
    <property type="entry name" value="FTP"/>
    <property type="match status" value="1"/>
</dbReference>
<evidence type="ECO:0000313" key="10">
    <source>
        <dbReference type="Proteomes" id="UP000735302"/>
    </source>
</evidence>
<comment type="similarity">
    <text evidence="2">Belongs to the fucolectin family.</text>
</comment>
<dbReference type="AlphaFoldDB" id="A0AAV4DFV2"/>
<dbReference type="InterPro" id="IPR006585">
    <property type="entry name" value="FTP1"/>
</dbReference>
<evidence type="ECO:0000256" key="4">
    <source>
        <dbReference type="ARBA" id="ARBA00022723"/>
    </source>
</evidence>
<proteinExistence type="inferred from homology"/>
<evidence type="ECO:0000256" key="3">
    <source>
        <dbReference type="ARBA" id="ARBA00011233"/>
    </source>
</evidence>
<dbReference type="GO" id="GO:0001868">
    <property type="term" value="P:regulation of complement activation, lectin pathway"/>
    <property type="evidence" value="ECO:0007669"/>
    <property type="project" value="UniProtKB-ARBA"/>
</dbReference>
<dbReference type="Pfam" id="PF22633">
    <property type="entry name" value="F5_F8_type_C_2"/>
    <property type="match status" value="1"/>
</dbReference>
<dbReference type="GO" id="GO:0010185">
    <property type="term" value="P:regulation of cellular defense response"/>
    <property type="evidence" value="ECO:0007669"/>
    <property type="project" value="UniProtKB-ARBA"/>
</dbReference>
<comment type="subunit">
    <text evidence="3">Homotrimer.</text>
</comment>
<dbReference type="InterPro" id="IPR008979">
    <property type="entry name" value="Galactose-bd-like_sf"/>
</dbReference>
<reference evidence="9 10" key="1">
    <citation type="journal article" date="2021" name="Elife">
        <title>Chloroplast acquisition without the gene transfer in kleptoplastic sea slugs, Plakobranchus ocellatus.</title>
        <authorList>
            <person name="Maeda T."/>
            <person name="Takahashi S."/>
            <person name="Yoshida T."/>
            <person name="Shimamura S."/>
            <person name="Takaki Y."/>
            <person name="Nagai Y."/>
            <person name="Toyoda A."/>
            <person name="Suzuki Y."/>
            <person name="Arimoto A."/>
            <person name="Ishii H."/>
            <person name="Satoh N."/>
            <person name="Nishiyama T."/>
            <person name="Hasebe M."/>
            <person name="Maruyama T."/>
            <person name="Minagawa J."/>
            <person name="Obokata J."/>
            <person name="Shigenobu S."/>
        </authorList>
    </citation>
    <scope>NUCLEOTIDE SEQUENCE [LARGE SCALE GENOMIC DNA]</scope>
</reference>
<dbReference type="Gene3D" id="2.60.120.260">
    <property type="entry name" value="Galactose-binding domain-like"/>
    <property type="match status" value="1"/>
</dbReference>
<evidence type="ECO:0000256" key="1">
    <source>
        <dbReference type="ARBA" id="ARBA00002219"/>
    </source>
</evidence>
<keyword evidence="5" id="KW-0430">Lectin</keyword>
<dbReference type="GO" id="GO:0042806">
    <property type="term" value="F:fucose binding"/>
    <property type="evidence" value="ECO:0007669"/>
    <property type="project" value="UniProtKB-ARBA"/>
</dbReference>
<organism evidence="9 10">
    <name type="scientific">Plakobranchus ocellatus</name>
    <dbReference type="NCBI Taxonomy" id="259542"/>
    <lineage>
        <taxon>Eukaryota</taxon>
        <taxon>Metazoa</taxon>
        <taxon>Spiralia</taxon>
        <taxon>Lophotrochozoa</taxon>
        <taxon>Mollusca</taxon>
        <taxon>Gastropoda</taxon>
        <taxon>Heterobranchia</taxon>
        <taxon>Euthyneura</taxon>
        <taxon>Panpulmonata</taxon>
        <taxon>Sacoglossa</taxon>
        <taxon>Placobranchoidea</taxon>
        <taxon>Plakobranchidae</taxon>
        <taxon>Plakobranchus</taxon>
    </lineage>
</organism>
<accession>A0AAV4DFV2</accession>
<dbReference type="PANTHER" id="PTHR45713">
    <property type="entry name" value="FTP DOMAIN-CONTAINING PROTEIN"/>
    <property type="match status" value="1"/>
</dbReference>
<evidence type="ECO:0000256" key="7">
    <source>
        <dbReference type="ARBA" id="ARBA00023157"/>
    </source>
</evidence>
<dbReference type="Proteomes" id="UP000735302">
    <property type="component" value="Unassembled WGS sequence"/>
</dbReference>
<sequence>MKTGVRHPFAVSLQPDVSEFAISGAHILGSDLSFLVVVPDRNDETCAGGNLQLISVRLDTPQPLTWIRVVSNSASPTQFQLEYSPERFPSSYTPCKNPRTAKVDDRTLDISCPTSYSIVHLTLSGPTVNQLCSLYINGGRNVALKQTAKQSSTLDVWVASNAVDGDPGVPDDDSSLKSTCSHTQGFSDTSDSWEVTFPWAVEINRFQIYNRRNPSTMDCCEARLVNFTLQALTSSGANSTYSYTDPGELAQDIYTVVPSPRIGFTVDSVKIDTSRNYLGYLALCEVLVFGDCCEARLINFTLQALTSSGANSTYSYTDPGGPAQDIYTVVPSLRIGFTVDSVKIDTSRNYLGYLALCEVLVFGEVVCPAGKFGRQCERDCNCADQTEACFVSTGGCPSGCAVGYSGEDCYTRKDLLTFCTM</sequence>
<dbReference type="PANTHER" id="PTHR45713:SF6">
    <property type="entry name" value="F5_8 TYPE C DOMAIN-CONTAINING PROTEIN"/>
    <property type="match status" value="1"/>
</dbReference>
<evidence type="ECO:0000256" key="6">
    <source>
        <dbReference type="ARBA" id="ARBA00022837"/>
    </source>
</evidence>
<evidence type="ECO:0000256" key="5">
    <source>
        <dbReference type="ARBA" id="ARBA00022734"/>
    </source>
</evidence>
<feature type="domain" description="Fucolectin tachylectin-4 pentraxin-1" evidence="8">
    <location>
        <begin position="139"/>
        <end position="294"/>
    </location>
</feature>
<keyword evidence="6" id="KW-0106">Calcium</keyword>
<dbReference type="EMBL" id="BLXT01007857">
    <property type="protein sequence ID" value="GFO43122.1"/>
    <property type="molecule type" value="Genomic_DNA"/>
</dbReference>
<protein>
    <submittedName>
        <fullName evidence="9">Fucolectin-related protein</fullName>
    </submittedName>
</protein>
<comment type="function">
    <text evidence="1">Acts as a defensive agent. Recognizes blood group fucosylated oligosaccharides including A, B, H and Lewis B-type antigens. Does not recognize Lewis A antigen and has low affinity for monovalent haptens.</text>
</comment>
<dbReference type="GO" id="GO:0046872">
    <property type="term" value="F:metal ion binding"/>
    <property type="evidence" value="ECO:0007669"/>
    <property type="project" value="UniProtKB-KW"/>
</dbReference>
<keyword evidence="4" id="KW-0479">Metal-binding</keyword>